<feature type="domain" description="AAA+ ATPase" evidence="1">
    <location>
        <begin position="320"/>
        <end position="473"/>
    </location>
</feature>
<organism evidence="2 3">
    <name type="scientific">Nocardiopsis aegyptia</name>
    <dbReference type="NCBI Taxonomy" id="220378"/>
    <lineage>
        <taxon>Bacteria</taxon>
        <taxon>Bacillati</taxon>
        <taxon>Actinomycetota</taxon>
        <taxon>Actinomycetes</taxon>
        <taxon>Streptosporangiales</taxon>
        <taxon>Nocardiopsidaceae</taxon>
        <taxon>Nocardiopsis</taxon>
    </lineage>
</organism>
<dbReference type="Gene3D" id="3.40.50.300">
    <property type="entry name" value="P-loop containing nucleotide triphosphate hydrolases"/>
    <property type="match status" value="1"/>
</dbReference>
<comment type="caution">
    <text evidence="2">The sequence shown here is derived from an EMBL/GenBank/DDBJ whole genome shotgun (WGS) entry which is preliminary data.</text>
</comment>
<keyword evidence="2" id="KW-0067">ATP-binding</keyword>
<keyword evidence="2" id="KW-0547">Nucleotide-binding</keyword>
<keyword evidence="3" id="KW-1185">Reference proteome</keyword>
<evidence type="ECO:0000259" key="1">
    <source>
        <dbReference type="SMART" id="SM00382"/>
    </source>
</evidence>
<dbReference type="InterPro" id="IPR054567">
    <property type="entry name" value="NNH7"/>
</dbReference>
<dbReference type="InterPro" id="IPR003593">
    <property type="entry name" value="AAA+_ATPase"/>
</dbReference>
<dbReference type="Proteomes" id="UP000572051">
    <property type="component" value="Unassembled WGS sequence"/>
</dbReference>
<dbReference type="EMBL" id="JACCFS010000001">
    <property type="protein sequence ID" value="NYJ33094.1"/>
    <property type="molecule type" value="Genomic_DNA"/>
</dbReference>
<protein>
    <submittedName>
        <fullName evidence="2">Energy-coupling factor transporter ATP-binding protein EcfA2</fullName>
    </submittedName>
</protein>
<dbReference type="AlphaFoldDB" id="A0A7Z0J944"/>
<dbReference type="InterPro" id="IPR027417">
    <property type="entry name" value="P-loop_NTPase"/>
</dbReference>
<dbReference type="Pfam" id="PF22738">
    <property type="entry name" value="NNH7"/>
    <property type="match status" value="1"/>
</dbReference>
<dbReference type="GO" id="GO:0005524">
    <property type="term" value="F:ATP binding"/>
    <property type="evidence" value="ECO:0007669"/>
    <property type="project" value="UniProtKB-KW"/>
</dbReference>
<name>A0A7Z0J944_9ACTN</name>
<sequence length="1031" mass="114206">MAKQLMYADALRILGKNDSEVLDLAEKLTDGGLGLVGVPDLFGARGALVSKGRQALEGIRGKLKGESRLSRTEKIEAAYQVLVVVAFFEAVEESLESAGAPFTLNDLDITADEQTALLGMCTRFRYSLSSQGSEWEGTSSGLVMLTDEFLGFLPGLAAVERHGITGGGHPVLARLSRVLPDLSAERLAESYRRLAADIPEFGMWVHLDEHARTRRALGTGMGELRRRLDAIGSGRAVGARRRELSDGYQAVLRKPVLGSDDVPAWMALPSLGDCYVPPRGCVAFTRRSSAPSTEDWWAEQTTVEDLQPFIAAHLVHPACTSRPTVLLGHPGSGKSTFTQILAAQLPASDFLPIRVELRAVRPNAPIHLQIEEGLAAALHTHVSWRELAESADGALPVVILDGFDELLQATGVDRSDYLERVQEFQHQQEAIGQPVAVIVTSRTVVANRTRFPPDTTVIRLEPFGEEQIGELLSVWNRANGRAFSDAGLAPLTMDVLAPYRELAEQPLLLLMLLIYDARDNALSRASGTLSHGQLYERLLTMFARREVDKLHPGLGGPALDRAVEDELRRLEIAAMAMFARGRQSVHADELDRDLSVLMPEAAQRPTDADLHGQIAPAHQVLGRFFFVHESRAQASGSAASVFEFLHATFGEYLVARAVTSALDELVEDRARSLRRRGGPQHLDDGELHALSSFAAFAGREKVVDFLDERLRQRSADDPDLVGEYTALLIELFQEAPFPAPNRSYTAYEPQRLAMSAREGRYTANLVTLLVLVARRPLRLEELFPDARDRWHAWRATVAQWRALPSSQWFGVMDTLRIRHHGYLEGRDAFTSIEREDRSPVVVGECLGFELRADVDTDPSVADPYQVTVPCLSVTSELLRSMALQANSTASRMSLILLPYLKHVSPDVGTWHTDQELGSAWIEAYEVLRLRLGPAEEKAHDRVDSYRRLLQQPRFGEVQLLALRQAAEDLALLRPGSHERSTLAEVVRHYLTEELPTTIGDSPVPAAFRPVLTLLRHQLPDLERIESEFRHR</sequence>
<dbReference type="SUPFAM" id="SSF52540">
    <property type="entry name" value="P-loop containing nucleoside triphosphate hydrolases"/>
    <property type="match status" value="1"/>
</dbReference>
<evidence type="ECO:0000313" key="3">
    <source>
        <dbReference type="Proteomes" id="UP000572051"/>
    </source>
</evidence>
<dbReference type="RefSeq" id="WP_179821132.1">
    <property type="nucleotide sequence ID" value="NZ_JACCFS010000001.1"/>
</dbReference>
<accession>A0A7Z0J944</accession>
<gene>
    <name evidence="2" type="ORF">HNR10_000975</name>
</gene>
<proteinExistence type="predicted"/>
<evidence type="ECO:0000313" key="2">
    <source>
        <dbReference type="EMBL" id="NYJ33094.1"/>
    </source>
</evidence>
<dbReference type="SMART" id="SM00382">
    <property type="entry name" value="AAA"/>
    <property type="match status" value="1"/>
</dbReference>
<reference evidence="2 3" key="1">
    <citation type="submission" date="2020-07" db="EMBL/GenBank/DDBJ databases">
        <title>Sequencing the genomes of 1000 actinobacteria strains.</title>
        <authorList>
            <person name="Klenk H.-P."/>
        </authorList>
    </citation>
    <scope>NUCLEOTIDE SEQUENCE [LARGE SCALE GENOMIC DNA]</scope>
    <source>
        <strain evidence="2 3">DSM 44442</strain>
    </source>
</reference>